<dbReference type="GO" id="GO:0000160">
    <property type="term" value="P:phosphorelay signal transduction system"/>
    <property type="evidence" value="ECO:0007669"/>
    <property type="project" value="UniProtKB-KW"/>
</dbReference>
<dbReference type="Gene3D" id="3.40.50.2300">
    <property type="match status" value="1"/>
</dbReference>
<dbReference type="SUPFAM" id="SSF52172">
    <property type="entry name" value="CheY-like"/>
    <property type="match status" value="1"/>
</dbReference>
<evidence type="ECO:0000259" key="4">
    <source>
        <dbReference type="PROSITE" id="PS50110"/>
    </source>
</evidence>
<dbReference type="InterPro" id="IPR050595">
    <property type="entry name" value="Bact_response_regulator"/>
</dbReference>
<dbReference type="Pfam" id="PF00072">
    <property type="entry name" value="Response_reg"/>
    <property type="match status" value="1"/>
</dbReference>
<feature type="domain" description="Response regulatory" evidence="4">
    <location>
        <begin position="3"/>
        <end position="119"/>
    </location>
</feature>
<gene>
    <name evidence="5" type="ORF">COV33_01410</name>
</gene>
<dbReference type="PROSITE" id="PS50110">
    <property type="entry name" value="RESPONSE_REGULATORY"/>
    <property type="match status" value="1"/>
</dbReference>
<dbReference type="SMART" id="SM00448">
    <property type="entry name" value="REC"/>
    <property type="match status" value="1"/>
</dbReference>
<evidence type="ECO:0000256" key="2">
    <source>
        <dbReference type="ARBA" id="ARBA00023012"/>
    </source>
</evidence>
<dbReference type="AlphaFoldDB" id="A0A2H0R0T9"/>
<keyword evidence="1 3" id="KW-0597">Phosphoprotein</keyword>
<name>A0A2H0R0T9_9BACT</name>
<protein>
    <submittedName>
        <fullName evidence="5">Response regulator</fullName>
    </submittedName>
</protein>
<dbReference type="PANTHER" id="PTHR44591">
    <property type="entry name" value="STRESS RESPONSE REGULATOR PROTEIN 1"/>
    <property type="match status" value="1"/>
</dbReference>
<dbReference type="Proteomes" id="UP000230828">
    <property type="component" value="Unassembled WGS sequence"/>
</dbReference>
<feature type="modified residue" description="4-aspartylphosphate" evidence="3">
    <location>
        <position position="52"/>
    </location>
</feature>
<keyword evidence="2" id="KW-0902">Two-component regulatory system</keyword>
<evidence type="ECO:0000313" key="6">
    <source>
        <dbReference type="Proteomes" id="UP000230828"/>
    </source>
</evidence>
<sequence>MKKILIIDDDQFFSKTLETALPKERYELISAEDGEVGLEKLKSEKPDLIILDLMMPKLDGTSFLKKLQEDNDLPKVPILVSSNLSSVKKISDVMSMGVVGYVIKSDESLQSIIQDIDRVLGEDTTKGE</sequence>
<dbReference type="PANTHER" id="PTHR44591:SF14">
    <property type="entry name" value="PROTEIN PILG"/>
    <property type="match status" value="1"/>
</dbReference>
<accession>A0A2H0R0T9</accession>
<dbReference type="CDD" id="cd00156">
    <property type="entry name" value="REC"/>
    <property type="match status" value="1"/>
</dbReference>
<evidence type="ECO:0000256" key="1">
    <source>
        <dbReference type="ARBA" id="ARBA00022553"/>
    </source>
</evidence>
<dbReference type="EMBL" id="PCXM01000026">
    <property type="protein sequence ID" value="PIR40132.1"/>
    <property type="molecule type" value="Genomic_DNA"/>
</dbReference>
<evidence type="ECO:0000256" key="3">
    <source>
        <dbReference type="PROSITE-ProRule" id="PRU00169"/>
    </source>
</evidence>
<dbReference type="InterPro" id="IPR001789">
    <property type="entry name" value="Sig_transdc_resp-reg_receiver"/>
</dbReference>
<dbReference type="InterPro" id="IPR011006">
    <property type="entry name" value="CheY-like_superfamily"/>
</dbReference>
<reference evidence="5 6" key="1">
    <citation type="submission" date="2017-09" db="EMBL/GenBank/DDBJ databases">
        <title>Depth-based differentiation of microbial function through sediment-hosted aquifers and enrichment of novel symbionts in the deep terrestrial subsurface.</title>
        <authorList>
            <person name="Probst A.J."/>
            <person name="Ladd B."/>
            <person name="Jarett J.K."/>
            <person name="Geller-Mcgrath D.E."/>
            <person name="Sieber C.M."/>
            <person name="Emerson J.B."/>
            <person name="Anantharaman K."/>
            <person name="Thomas B.C."/>
            <person name="Malmstrom R."/>
            <person name="Stieglmeier M."/>
            <person name="Klingl A."/>
            <person name="Woyke T."/>
            <person name="Ryan C.M."/>
            <person name="Banfield J.F."/>
        </authorList>
    </citation>
    <scope>NUCLEOTIDE SEQUENCE [LARGE SCALE GENOMIC DNA]</scope>
    <source>
        <strain evidence="5">CG10_big_fil_rev_8_21_14_0_10_34_34</strain>
    </source>
</reference>
<organism evidence="5 6">
    <name type="scientific">Candidatus Zambryskibacteria bacterium CG10_big_fil_rev_8_21_14_0_10_34_34</name>
    <dbReference type="NCBI Taxonomy" id="1975114"/>
    <lineage>
        <taxon>Bacteria</taxon>
        <taxon>Candidatus Zambryskiibacteriota</taxon>
    </lineage>
</organism>
<comment type="caution">
    <text evidence="5">The sequence shown here is derived from an EMBL/GenBank/DDBJ whole genome shotgun (WGS) entry which is preliminary data.</text>
</comment>
<evidence type="ECO:0000313" key="5">
    <source>
        <dbReference type="EMBL" id="PIR40132.1"/>
    </source>
</evidence>
<proteinExistence type="predicted"/>